<proteinExistence type="predicted"/>
<dbReference type="Proteomes" id="UP000215126">
    <property type="component" value="Chromosome 1"/>
</dbReference>
<dbReference type="AlphaFoldDB" id="A0A239ST92"/>
<evidence type="ECO:0000313" key="4">
    <source>
        <dbReference type="Proteomes" id="UP000215126"/>
    </source>
</evidence>
<keyword evidence="4" id="KW-1185">Reference proteome</keyword>
<evidence type="ECO:0000256" key="1">
    <source>
        <dbReference type="SAM" id="MobiDB-lite"/>
    </source>
</evidence>
<sequence length="235" mass="24438">MHMRLLPTLGHRYCIAAMACLIAHVTPAQAQSCDCTQIVGSCAGAVSLTPTGSQKGLYGADLSITANAPQCARVEYFVDNTPAFTILVNGRTGSDRVTGTSEQPMTASRVTYQSCRVCRAGSADTGQKTSAQTRSEAEMLFATALEQNNFNPNSKEEAFQRLASGGGSADAATTAAMMSVLQGMQPLQSSAGRTATVPTPATTAGAGSRYRTGDPCTSQGFRTCDFGGPSQVNSR</sequence>
<evidence type="ECO:0000313" key="3">
    <source>
        <dbReference type="EMBL" id="SNU88566.1"/>
    </source>
</evidence>
<keyword evidence="2" id="KW-0732">Signal</keyword>
<feature type="signal peptide" evidence="2">
    <location>
        <begin position="1"/>
        <end position="30"/>
    </location>
</feature>
<accession>A0A239ST92</accession>
<feature type="chain" id="PRO_5013235412" evidence="2">
    <location>
        <begin position="31"/>
        <end position="235"/>
    </location>
</feature>
<evidence type="ECO:0000256" key="2">
    <source>
        <dbReference type="SAM" id="SignalP"/>
    </source>
</evidence>
<feature type="region of interest" description="Disordered" evidence="1">
    <location>
        <begin position="189"/>
        <end position="219"/>
    </location>
</feature>
<feature type="compositionally biased region" description="Low complexity" evidence="1">
    <location>
        <begin position="191"/>
        <end position="207"/>
    </location>
</feature>
<reference evidence="3 4" key="1">
    <citation type="submission" date="2017-06" db="EMBL/GenBank/DDBJ databases">
        <authorList>
            <consortium name="Pathogen Informatics"/>
        </authorList>
    </citation>
    <scope>NUCLEOTIDE SEQUENCE [LARGE SCALE GENOMIC DNA]</scope>
    <source>
        <strain evidence="3 4">NCTC13161</strain>
    </source>
</reference>
<gene>
    <name evidence="3" type="ORF">SAMEA4530655_04304</name>
</gene>
<organism evidence="3 4">
    <name type="scientific">Pandoraea sputorum</name>
    <dbReference type="NCBI Taxonomy" id="93222"/>
    <lineage>
        <taxon>Bacteria</taxon>
        <taxon>Pseudomonadati</taxon>
        <taxon>Pseudomonadota</taxon>
        <taxon>Betaproteobacteria</taxon>
        <taxon>Burkholderiales</taxon>
        <taxon>Burkholderiaceae</taxon>
        <taxon>Pandoraea</taxon>
    </lineage>
</organism>
<dbReference type="EMBL" id="LT906435">
    <property type="protein sequence ID" value="SNU88566.1"/>
    <property type="molecule type" value="Genomic_DNA"/>
</dbReference>
<protein>
    <submittedName>
        <fullName evidence="3">Uncharacterized protein</fullName>
    </submittedName>
</protein>
<name>A0A239ST92_9BURK</name>